<evidence type="ECO:0008006" key="10">
    <source>
        <dbReference type="Google" id="ProtNLM"/>
    </source>
</evidence>
<name>A0A8H4R634_9HELO</name>
<proteinExistence type="inferred from homology"/>
<evidence type="ECO:0000256" key="3">
    <source>
        <dbReference type="ARBA" id="ARBA00022475"/>
    </source>
</evidence>
<evidence type="ECO:0000313" key="9">
    <source>
        <dbReference type="Proteomes" id="UP000566819"/>
    </source>
</evidence>
<evidence type="ECO:0000313" key="8">
    <source>
        <dbReference type="EMBL" id="KAF4624125.1"/>
    </source>
</evidence>
<feature type="transmembrane region" description="Helical" evidence="7">
    <location>
        <begin position="47"/>
        <end position="67"/>
    </location>
</feature>
<sequence length="373" mass="40351">MLYCLALIHYGFLPAVLALLIWSLPGALGMYGLAVGVSHIGETLPRAVYALLSGLNAAVVGIIALAAVQLAQKAITDKITRLLVFFGAAAGLMYNALWYFPLLMLLAGIASVVFDYRVLHPIVKSIAIMFQKKKAPEIEEQGQELPTVTPAPAPAPQRKEIQAEGSAMKEIEPAPTHEPVEEPRIIPAARTLNISWQTGTAILVVFLLSFIAIMVLRGVLPNKNLLFSLFSNMFLAGTIIFGGGPVVIPLLREYVVAEGWVSPRDFLIGLAIIQAFPGPNFNFAVYLGGLTAVYGGYDPAVGAVLGAIRGGKRWGEEWIERSHYIRGSVELLVFFAHESQIDSDGWGDQTISYPTIVREPIGSDNPGQECSIR</sequence>
<dbReference type="GO" id="GO:0015109">
    <property type="term" value="F:chromate transmembrane transporter activity"/>
    <property type="evidence" value="ECO:0007669"/>
    <property type="project" value="InterPro"/>
</dbReference>
<dbReference type="GO" id="GO:0005886">
    <property type="term" value="C:plasma membrane"/>
    <property type="evidence" value="ECO:0007669"/>
    <property type="project" value="UniProtKB-SubCell"/>
</dbReference>
<evidence type="ECO:0000256" key="5">
    <source>
        <dbReference type="ARBA" id="ARBA00022989"/>
    </source>
</evidence>
<feature type="transmembrane region" description="Helical" evidence="7">
    <location>
        <begin position="200"/>
        <end position="220"/>
    </location>
</feature>
<dbReference type="Proteomes" id="UP000566819">
    <property type="component" value="Unassembled WGS sequence"/>
</dbReference>
<evidence type="ECO:0000256" key="6">
    <source>
        <dbReference type="ARBA" id="ARBA00023136"/>
    </source>
</evidence>
<dbReference type="Pfam" id="PF02417">
    <property type="entry name" value="Chromate_transp"/>
    <property type="match status" value="2"/>
</dbReference>
<evidence type="ECO:0000256" key="1">
    <source>
        <dbReference type="ARBA" id="ARBA00004651"/>
    </source>
</evidence>
<dbReference type="OrthoDB" id="2160638at2759"/>
<dbReference type="AlphaFoldDB" id="A0A8H4R634"/>
<keyword evidence="9" id="KW-1185">Reference proteome</keyword>
<evidence type="ECO:0000256" key="4">
    <source>
        <dbReference type="ARBA" id="ARBA00022692"/>
    </source>
</evidence>
<dbReference type="EMBL" id="JAAMPI010001764">
    <property type="protein sequence ID" value="KAF4624125.1"/>
    <property type="molecule type" value="Genomic_DNA"/>
</dbReference>
<accession>A0A8H4R634</accession>
<keyword evidence="4 7" id="KW-0812">Transmembrane</keyword>
<comment type="subcellular location">
    <subcellularLocation>
        <location evidence="1">Cell membrane</location>
        <topology evidence="1">Multi-pass membrane protein</topology>
    </subcellularLocation>
</comment>
<dbReference type="InterPro" id="IPR003370">
    <property type="entry name" value="Chromate_transpt"/>
</dbReference>
<feature type="transmembrane region" description="Helical" evidence="7">
    <location>
        <begin position="226"/>
        <end position="251"/>
    </location>
</feature>
<keyword evidence="5 7" id="KW-1133">Transmembrane helix</keyword>
<comment type="similarity">
    <text evidence="2">Belongs to the chromate ion transporter (CHR) (TC 2.A.51) family.</text>
</comment>
<evidence type="ECO:0000256" key="7">
    <source>
        <dbReference type="SAM" id="Phobius"/>
    </source>
</evidence>
<feature type="transmembrane region" description="Helical" evidence="7">
    <location>
        <begin position="12"/>
        <end position="35"/>
    </location>
</feature>
<feature type="transmembrane region" description="Helical" evidence="7">
    <location>
        <begin position="79"/>
        <end position="97"/>
    </location>
</feature>
<keyword evidence="3" id="KW-1003">Cell membrane</keyword>
<keyword evidence="6 7" id="KW-0472">Membrane</keyword>
<reference evidence="8 9" key="1">
    <citation type="submission" date="2020-03" db="EMBL/GenBank/DDBJ databases">
        <title>Draft Genome Sequence of Cudoniella acicularis.</title>
        <authorList>
            <person name="Buettner E."/>
            <person name="Kellner H."/>
        </authorList>
    </citation>
    <scope>NUCLEOTIDE SEQUENCE [LARGE SCALE GENOMIC DNA]</scope>
    <source>
        <strain evidence="8 9">DSM 108380</strain>
    </source>
</reference>
<organism evidence="8 9">
    <name type="scientific">Cudoniella acicularis</name>
    <dbReference type="NCBI Taxonomy" id="354080"/>
    <lineage>
        <taxon>Eukaryota</taxon>
        <taxon>Fungi</taxon>
        <taxon>Dikarya</taxon>
        <taxon>Ascomycota</taxon>
        <taxon>Pezizomycotina</taxon>
        <taxon>Leotiomycetes</taxon>
        <taxon>Helotiales</taxon>
        <taxon>Tricladiaceae</taxon>
        <taxon>Cudoniella</taxon>
    </lineage>
</organism>
<dbReference type="PANTHER" id="PTHR33567">
    <property type="entry name" value="CHROMATE ION TRANSPORTER (EUROFUNG)"/>
    <property type="match status" value="1"/>
</dbReference>
<comment type="caution">
    <text evidence="8">The sequence shown here is derived from an EMBL/GenBank/DDBJ whole genome shotgun (WGS) entry which is preliminary data.</text>
</comment>
<protein>
    <recommendedName>
        <fullName evidence="10">Chromate transporter</fullName>
    </recommendedName>
</protein>
<gene>
    <name evidence="8" type="ORF">G7Y89_g14049</name>
</gene>
<dbReference type="PANTHER" id="PTHR33567:SF3">
    <property type="entry name" value="CHROMATE ION TRANSPORTER (EUROFUNG)"/>
    <property type="match status" value="1"/>
</dbReference>
<evidence type="ECO:0000256" key="2">
    <source>
        <dbReference type="ARBA" id="ARBA00005262"/>
    </source>
</evidence>